<evidence type="ECO:0000313" key="2">
    <source>
        <dbReference type="Proteomes" id="UP000887581"/>
    </source>
</evidence>
<keyword evidence="1" id="KW-0472">Membrane</keyword>
<keyword evidence="1" id="KW-1133">Transmembrane helix</keyword>
<name>A0A915PKF2_9BILA</name>
<feature type="transmembrane region" description="Helical" evidence="1">
    <location>
        <begin position="186"/>
        <end position="205"/>
    </location>
</feature>
<reference evidence="3" key="1">
    <citation type="submission" date="2022-11" db="UniProtKB">
        <authorList>
            <consortium name="WormBaseParasite"/>
        </authorList>
    </citation>
    <scope>IDENTIFICATION</scope>
</reference>
<dbReference type="PANTHER" id="PTHR33444">
    <property type="entry name" value="SI:DKEY-19B23.12-RELATED"/>
    <property type="match status" value="1"/>
</dbReference>
<feature type="transmembrane region" description="Helical" evidence="1">
    <location>
        <begin position="150"/>
        <end position="174"/>
    </location>
</feature>
<feature type="transmembrane region" description="Helical" evidence="1">
    <location>
        <begin position="119"/>
        <end position="144"/>
    </location>
</feature>
<dbReference type="WBParaSite" id="sdigi.contig149.g5254.t1">
    <property type="protein sequence ID" value="sdigi.contig149.g5254.t1"/>
    <property type="gene ID" value="sdigi.contig149.g5254"/>
</dbReference>
<sequence>MLAAVLANFPTLKQTIIPEAIAVTLIIKSKSSQSIEKTGAFEEMDLRVDCLPQIISKQYGQVCSSSSSTIDSQKNYMHRLEINDDGIYQSSFAFCDRNGPLLKSSVTFADKEQKYQSHVWIALMCLLILWGLMLIIVGTVNIPFCPSRPMIPIFLIVMGCFYILWALLRIYAFWPRSHADALSIDLTCKALEGTLIVAIVVWLFLGNFL</sequence>
<dbReference type="InterPro" id="IPR040350">
    <property type="entry name" value="TMEM272"/>
</dbReference>
<organism evidence="2 3">
    <name type="scientific">Setaria digitata</name>
    <dbReference type="NCBI Taxonomy" id="48799"/>
    <lineage>
        <taxon>Eukaryota</taxon>
        <taxon>Metazoa</taxon>
        <taxon>Ecdysozoa</taxon>
        <taxon>Nematoda</taxon>
        <taxon>Chromadorea</taxon>
        <taxon>Rhabditida</taxon>
        <taxon>Spirurina</taxon>
        <taxon>Spiruromorpha</taxon>
        <taxon>Filarioidea</taxon>
        <taxon>Setariidae</taxon>
        <taxon>Setaria</taxon>
    </lineage>
</organism>
<dbReference type="PANTHER" id="PTHR33444:SF8">
    <property type="entry name" value="MARVEL DOMAIN-CONTAINING PROTEIN"/>
    <property type="match status" value="1"/>
</dbReference>
<accession>A0A915PKF2</accession>
<keyword evidence="2" id="KW-1185">Reference proteome</keyword>
<dbReference type="AlphaFoldDB" id="A0A915PKF2"/>
<evidence type="ECO:0000313" key="3">
    <source>
        <dbReference type="WBParaSite" id="sdigi.contig149.g5254.t1"/>
    </source>
</evidence>
<proteinExistence type="predicted"/>
<protein>
    <submittedName>
        <fullName evidence="3">Uncharacterized protein</fullName>
    </submittedName>
</protein>
<dbReference type="Proteomes" id="UP000887581">
    <property type="component" value="Unplaced"/>
</dbReference>
<evidence type="ECO:0000256" key="1">
    <source>
        <dbReference type="SAM" id="Phobius"/>
    </source>
</evidence>
<keyword evidence="1" id="KW-0812">Transmembrane</keyword>